<dbReference type="Gene3D" id="3.60.10.10">
    <property type="entry name" value="Endonuclease/exonuclease/phosphatase"/>
    <property type="match status" value="1"/>
</dbReference>
<dbReference type="SUPFAM" id="SSF56219">
    <property type="entry name" value="DNase I-like"/>
    <property type="match status" value="1"/>
</dbReference>
<dbReference type="Proteomes" id="UP000626109">
    <property type="component" value="Unassembled WGS sequence"/>
</dbReference>
<dbReference type="InterPro" id="IPR036691">
    <property type="entry name" value="Endo/exonu/phosph_ase_sf"/>
</dbReference>
<dbReference type="GO" id="GO:0003824">
    <property type="term" value="F:catalytic activity"/>
    <property type="evidence" value="ECO:0007669"/>
    <property type="project" value="InterPro"/>
</dbReference>
<feature type="non-terminal residue" evidence="3">
    <location>
        <position position="101"/>
    </location>
</feature>
<reference evidence="3" key="1">
    <citation type="submission" date="2021-02" db="EMBL/GenBank/DDBJ databases">
        <authorList>
            <person name="Dougan E. K."/>
            <person name="Rhodes N."/>
            <person name="Thang M."/>
            <person name="Chan C."/>
        </authorList>
    </citation>
    <scope>NUCLEOTIDE SEQUENCE</scope>
</reference>
<organism evidence="3 4">
    <name type="scientific">Polarella glacialis</name>
    <name type="common">Dinoflagellate</name>
    <dbReference type="NCBI Taxonomy" id="89957"/>
    <lineage>
        <taxon>Eukaryota</taxon>
        <taxon>Sar</taxon>
        <taxon>Alveolata</taxon>
        <taxon>Dinophyceae</taxon>
        <taxon>Suessiales</taxon>
        <taxon>Suessiaceae</taxon>
        <taxon>Polarella</taxon>
    </lineage>
</organism>
<feature type="region of interest" description="Disordered" evidence="1">
    <location>
        <begin position="77"/>
        <end position="101"/>
    </location>
</feature>
<evidence type="ECO:0000313" key="3">
    <source>
        <dbReference type="EMBL" id="CAE8629315.1"/>
    </source>
</evidence>
<feature type="region of interest" description="Disordered" evidence="1">
    <location>
        <begin position="1"/>
        <end position="35"/>
    </location>
</feature>
<dbReference type="EMBL" id="CAJNNW010000593">
    <property type="protein sequence ID" value="CAE8629315.1"/>
    <property type="molecule type" value="Genomic_DNA"/>
</dbReference>
<feature type="domain" description="Endonuclease/exonuclease/phosphatase" evidence="2">
    <location>
        <begin position="38"/>
        <end position="77"/>
    </location>
</feature>
<dbReference type="InterPro" id="IPR005135">
    <property type="entry name" value="Endo/exonuclease/phosphatase"/>
</dbReference>
<evidence type="ECO:0000313" key="4">
    <source>
        <dbReference type="Proteomes" id="UP000626109"/>
    </source>
</evidence>
<comment type="caution">
    <text evidence="3">The sequence shown here is derived from an EMBL/GenBank/DDBJ whole genome shotgun (WGS) entry which is preliminary data.</text>
</comment>
<name>A0A813GQM3_POLGL</name>
<accession>A0A813GQM3</accession>
<evidence type="ECO:0000259" key="2">
    <source>
        <dbReference type="Pfam" id="PF03372"/>
    </source>
</evidence>
<feature type="non-terminal residue" evidence="3">
    <location>
        <position position="1"/>
    </location>
</feature>
<dbReference type="Pfam" id="PF03372">
    <property type="entry name" value="Exo_endo_phos"/>
    <property type="match status" value="1"/>
</dbReference>
<feature type="compositionally biased region" description="Basic residues" evidence="1">
    <location>
        <begin position="1"/>
        <end position="10"/>
    </location>
</feature>
<dbReference type="AlphaFoldDB" id="A0A813GQM3"/>
<gene>
    <name evidence="3" type="ORF">PGLA2088_LOCUS835</name>
</gene>
<protein>
    <recommendedName>
        <fullName evidence="2">Endonuclease/exonuclease/phosphatase domain-containing protein</fullName>
    </recommendedName>
</protein>
<evidence type="ECO:0000256" key="1">
    <source>
        <dbReference type="SAM" id="MobiDB-lite"/>
    </source>
</evidence>
<sequence length="101" mass="10996">VEPSKAKKPRLGSEGTCVSEVSGPPGPGQGGDPQTIIAWNVNGLTTQLRDNWNQIRDFLEKEKPDVLCIQEVRMAAAGPRGCKRGDGQKRRRGEAKRESAQ</sequence>
<proteinExistence type="predicted"/>